<evidence type="ECO:0000256" key="3">
    <source>
        <dbReference type="ARBA" id="ARBA00022840"/>
    </source>
</evidence>
<dbReference type="Pfam" id="PF06733">
    <property type="entry name" value="DEAD_2"/>
    <property type="match status" value="1"/>
</dbReference>
<keyword evidence="1" id="KW-0547">Nucleotide-binding</keyword>
<accession>A0A382XU97</accession>
<sequence length="268" mass="30189">QAVLMMGRNNYICKSRLNWLIGGSDKMLNGEEAMYLVPLMVWLEQTETGDMDECPGFTNGFTFRLMSLVQSEPGFCTSPICASHGGCFFGPLRKIVYQANLIVVNHALLISELKARSKAGEGMGFLPDHKSVIVDEAHNLPQAAYHQLTATLDMRSMGYILDRIDPDHGHSIRWSNQLKSLGGLHPQFEGYRRDLGIKVSGCRDALKALFEQMVVNSIHKFDSGAKYSTKLIIKELIEEFGLLENELEMMNRGLHSVRNQVRHMRESL</sequence>
<gene>
    <name evidence="5" type="ORF">METZ01_LOCUS427079</name>
</gene>
<dbReference type="InterPro" id="IPR010614">
    <property type="entry name" value="RAD3-like_helicase_DEAD"/>
</dbReference>
<keyword evidence="3" id="KW-0067">ATP-binding</keyword>
<organism evidence="5">
    <name type="scientific">marine metagenome</name>
    <dbReference type="NCBI Taxonomy" id="408172"/>
    <lineage>
        <taxon>unclassified sequences</taxon>
        <taxon>metagenomes</taxon>
        <taxon>ecological metagenomes</taxon>
    </lineage>
</organism>
<dbReference type="Gene3D" id="3.40.50.300">
    <property type="entry name" value="P-loop containing nucleotide triphosphate hydrolases"/>
    <property type="match status" value="1"/>
</dbReference>
<evidence type="ECO:0000256" key="2">
    <source>
        <dbReference type="ARBA" id="ARBA00022801"/>
    </source>
</evidence>
<evidence type="ECO:0000313" key="5">
    <source>
        <dbReference type="EMBL" id="SVD74225.1"/>
    </source>
</evidence>
<dbReference type="GO" id="GO:0016787">
    <property type="term" value="F:hydrolase activity"/>
    <property type="evidence" value="ECO:0007669"/>
    <property type="project" value="UniProtKB-KW"/>
</dbReference>
<feature type="non-terminal residue" evidence="5">
    <location>
        <position position="1"/>
    </location>
</feature>
<proteinExistence type="predicted"/>
<evidence type="ECO:0000256" key="1">
    <source>
        <dbReference type="ARBA" id="ARBA00022741"/>
    </source>
</evidence>
<dbReference type="EMBL" id="UINC01170265">
    <property type="protein sequence ID" value="SVD74225.1"/>
    <property type="molecule type" value="Genomic_DNA"/>
</dbReference>
<dbReference type="PROSITE" id="PS51193">
    <property type="entry name" value="HELICASE_ATP_BIND_2"/>
    <property type="match status" value="1"/>
</dbReference>
<dbReference type="InterPro" id="IPR014013">
    <property type="entry name" value="Helic_SF1/SF2_ATP-bd_DinG/Rad3"/>
</dbReference>
<evidence type="ECO:0000259" key="4">
    <source>
        <dbReference type="PROSITE" id="PS51193"/>
    </source>
</evidence>
<dbReference type="GO" id="GO:0003678">
    <property type="term" value="F:DNA helicase activity"/>
    <property type="evidence" value="ECO:0007669"/>
    <property type="project" value="InterPro"/>
</dbReference>
<dbReference type="GO" id="GO:0003677">
    <property type="term" value="F:DNA binding"/>
    <property type="evidence" value="ECO:0007669"/>
    <property type="project" value="InterPro"/>
</dbReference>
<dbReference type="AlphaFoldDB" id="A0A382XU97"/>
<reference evidence="5" key="1">
    <citation type="submission" date="2018-05" db="EMBL/GenBank/DDBJ databases">
        <authorList>
            <person name="Lanie J.A."/>
            <person name="Ng W.-L."/>
            <person name="Kazmierczak K.M."/>
            <person name="Andrzejewski T.M."/>
            <person name="Davidsen T.M."/>
            <person name="Wayne K.J."/>
            <person name="Tettelin H."/>
            <person name="Glass J.I."/>
            <person name="Rusch D."/>
            <person name="Podicherti R."/>
            <person name="Tsui H.-C.T."/>
            <person name="Winkler M.E."/>
        </authorList>
    </citation>
    <scope>NUCLEOTIDE SEQUENCE</scope>
</reference>
<keyword evidence="2" id="KW-0378">Hydrolase</keyword>
<dbReference type="GO" id="GO:0005524">
    <property type="term" value="F:ATP binding"/>
    <property type="evidence" value="ECO:0007669"/>
    <property type="project" value="UniProtKB-KW"/>
</dbReference>
<protein>
    <recommendedName>
        <fullName evidence="4">Helicase ATP-binding domain-containing protein</fullName>
    </recommendedName>
</protein>
<feature type="domain" description="Helicase ATP-binding" evidence="4">
    <location>
        <begin position="1"/>
        <end position="184"/>
    </location>
</feature>
<name>A0A382XU97_9ZZZZ</name>
<feature type="non-terminal residue" evidence="5">
    <location>
        <position position="268"/>
    </location>
</feature>
<dbReference type="InterPro" id="IPR027417">
    <property type="entry name" value="P-loop_NTPase"/>
</dbReference>